<dbReference type="SUPFAM" id="SSF51905">
    <property type="entry name" value="FAD/NAD(P)-binding domain"/>
    <property type="match status" value="1"/>
</dbReference>
<dbReference type="InterPro" id="IPR001613">
    <property type="entry name" value="Flavin_amine_oxidase"/>
</dbReference>
<sequence length="457" mass="48891">MGEQAVDREISCDVVVIGAGAAGLAAGSALAASSDVLVLEAADRPGGRVESVRHGAYWLNIGAQFTEGTGPLFDVMDRYRIERGSLAGKKAALFLQGRMVTTDNPALLMLRSRMSLKTKVELARTGLRIKRAYARLVGADAEAARTTRTRLDDESGAALMKGASTPTMRAIFEAWSGQWIGCDSDETAGAQLALSIGTALEKASKVPNFALPVGGNQTFTDALAADLGDRLELGAEAESISWKDDTVVVRYRDAQGRVEVTARRAVMAVPADRALAVLQGPPTAHHDALGDIEYGRYVLAGVFTKESGPQRWDDYYAVSTPDLSFQIAFNHAASQRRGSPRLPGGALVLMAGGSRADELNRLSDAQIEATFLKDLVTLFPELDGNIDRVVVKRQPRVVSYWAPGKRAASQRTLRRPLGPIWFAGDYLGDPSLAAATESGQRAAEKVLASLGREPLVR</sequence>
<dbReference type="InterPro" id="IPR050281">
    <property type="entry name" value="Flavin_monoamine_oxidase"/>
</dbReference>
<dbReference type="InterPro" id="IPR036188">
    <property type="entry name" value="FAD/NAD-bd_sf"/>
</dbReference>
<evidence type="ECO:0000313" key="4">
    <source>
        <dbReference type="EMBL" id="MFD1246780.1"/>
    </source>
</evidence>
<protein>
    <submittedName>
        <fullName evidence="4">Flavin monoamine oxidase family protein</fullName>
    </submittedName>
</protein>
<dbReference type="Proteomes" id="UP001597229">
    <property type="component" value="Unassembled WGS sequence"/>
</dbReference>
<keyword evidence="2" id="KW-0560">Oxidoreductase</keyword>
<dbReference type="Gene3D" id="3.50.50.60">
    <property type="entry name" value="FAD/NAD(P)-binding domain"/>
    <property type="match status" value="1"/>
</dbReference>
<dbReference type="EMBL" id="JBHTLX010000005">
    <property type="protein sequence ID" value="MFD1246780.1"/>
    <property type="molecule type" value="Genomic_DNA"/>
</dbReference>
<evidence type="ECO:0000256" key="2">
    <source>
        <dbReference type="ARBA" id="ARBA00023002"/>
    </source>
</evidence>
<reference evidence="5" key="1">
    <citation type="journal article" date="2019" name="Int. J. Syst. Evol. Microbiol.">
        <title>The Global Catalogue of Microorganisms (GCM) 10K type strain sequencing project: providing services to taxonomists for standard genome sequencing and annotation.</title>
        <authorList>
            <consortium name="The Broad Institute Genomics Platform"/>
            <consortium name="The Broad Institute Genome Sequencing Center for Infectious Disease"/>
            <person name="Wu L."/>
            <person name="Ma J."/>
        </authorList>
    </citation>
    <scope>NUCLEOTIDE SEQUENCE [LARGE SCALE GENOMIC DNA]</scope>
    <source>
        <strain evidence="5">CCUG 52478</strain>
    </source>
</reference>
<gene>
    <name evidence="4" type="ORF">ACFQ3F_03160</name>
</gene>
<organism evidence="4 5">
    <name type="scientific">Nocardioides ginsengisoli</name>
    <dbReference type="NCBI Taxonomy" id="363868"/>
    <lineage>
        <taxon>Bacteria</taxon>
        <taxon>Bacillati</taxon>
        <taxon>Actinomycetota</taxon>
        <taxon>Actinomycetes</taxon>
        <taxon>Propionibacteriales</taxon>
        <taxon>Nocardioidaceae</taxon>
        <taxon>Nocardioides</taxon>
    </lineage>
</organism>
<comment type="caution">
    <text evidence="4">The sequence shown here is derived from an EMBL/GenBank/DDBJ whole genome shotgun (WGS) entry which is preliminary data.</text>
</comment>
<name>A0ABW3VW38_9ACTN</name>
<dbReference type="InterPro" id="IPR002937">
    <property type="entry name" value="Amino_oxidase"/>
</dbReference>
<evidence type="ECO:0000256" key="1">
    <source>
        <dbReference type="ARBA" id="ARBA00001974"/>
    </source>
</evidence>
<dbReference type="Pfam" id="PF01593">
    <property type="entry name" value="Amino_oxidase"/>
    <property type="match status" value="1"/>
</dbReference>
<comment type="cofactor">
    <cofactor evidence="1">
        <name>FAD</name>
        <dbReference type="ChEBI" id="CHEBI:57692"/>
    </cofactor>
</comment>
<keyword evidence="5" id="KW-1185">Reference proteome</keyword>
<accession>A0ABW3VW38</accession>
<evidence type="ECO:0000259" key="3">
    <source>
        <dbReference type="Pfam" id="PF01593"/>
    </source>
</evidence>
<dbReference type="PANTHER" id="PTHR10742">
    <property type="entry name" value="FLAVIN MONOAMINE OXIDASE"/>
    <property type="match status" value="1"/>
</dbReference>
<evidence type="ECO:0000313" key="5">
    <source>
        <dbReference type="Proteomes" id="UP001597229"/>
    </source>
</evidence>
<feature type="domain" description="Amine oxidase" evidence="3">
    <location>
        <begin position="22"/>
        <end position="447"/>
    </location>
</feature>
<dbReference type="PRINTS" id="PR00757">
    <property type="entry name" value="AMINEOXDASEF"/>
</dbReference>
<proteinExistence type="predicted"/>
<dbReference type="PANTHER" id="PTHR10742:SF410">
    <property type="entry name" value="LYSINE-SPECIFIC HISTONE DEMETHYLASE 2"/>
    <property type="match status" value="1"/>
</dbReference>